<name>A0A229NTB9_9BACL</name>
<feature type="domain" description="BPL/LPL catalytic" evidence="8">
    <location>
        <begin position="27"/>
        <end position="214"/>
    </location>
</feature>
<comment type="pathway">
    <text evidence="2">Protein modification; protein lipoylation via exogenous pathway; protein N(6)-(lipoyl)lysine from lipoate: step 1/2.</text>
</comment>
<gene>
    <name evidence="9" type="ORF">CGZ75_23465</name>
</gene>
<dbReference type="NCBIfam" id="TIGR00545">
    <property type="entry name" value="lipoyltrans"/>
    <property type="match status" value="1"/>
</dbReference>
<dbReference type="Gene3D" id="3.30.390.50">
    <property type="entry name" value="CO dehydrogenase flavoprotein, C-terminal domain"/>
    <property type="match status" value="1"/>
</dbReference>
<evidence type="ECO:0000256" key="1">
    <source>
        <dbReference type="ARBA" id="ARBA00005085"/>
    </source>
</evidence>
<evidence type="ECO:0000256" key="3">
    <source>
        <dbReference type="ARBA" id="ARBA00012367"/>
    </source>
</evidence>
<comment type="pathway">
    <text evidence="1">Protein modification; protein lipoylation via exogenous pathway; protein N(6)-(lipoyl)lysine from lipoate: step 2/2.</text>
</comment>
<dbReference type="SUPFAM" id="SSF82649">
    <property type="entry name" value="SufE/NifU"/>
    <property type="match status" value="1"/>
</dbReference>
<dbReference type="Gene3D" id="3.30.930.10">
    <property type="entry name" value="Bira Bifunctional Protein, Domain 2"/>
    <property type="match status" value="1"/>
</dbReference>
<dbReference type="CDD" id="cd16443">
    <property type="entry name" value="LplA"/>
    <property type="match status" value="1"/>
</dbReference>
<evidence type="ECO:0000256" key="5">
    <source>
        <dbReference type="ARBA" id="ARBA00022741"/>
    </source>
</evidence>
<dbReference type="Pfam" id="PF10437">
    <property type="entry name" value="Lip_prot_lig_C"/>
    <property type="match status" value="1"/>
</dbReference>
<accession>A0A229NTB9</accession>
<sequence>MLFINNGDMHDPSLNLALEEYVLRHLPADNDYLLFYINEPSIIIGKNQNTLEEINEDYVRERGIHVVRRLSGGGAVYHDHGNLNYSFITKDDGESFRNYKKFTEPVIGALRSMGVEAELSGRNDIGVGERKISGTAQFATRGRMYTHGTLLFNSDISHVASALKVNPEKFKSKSTKSVRSRVANISEFLQEPMTVQQFRTRVLESLYKGEPVETYELTESDWEGVRKIAEERYRSWDWNYGRSPAFNMRQVKRLSAGTYDVRLNVVEGRIQQASIYGDFFGTAEVSELEARFTGIRYELDSVREALDGVELTPYLGPMEPDEFLGLLF</sequence>
<evidence type="ECO:0000256" key="4">
    <source>
        <dbReference type="ARBA" id="ARBA00022598"/>
    </source>
</evidence>
<dbReference type="InterPro" id="IPR019491">
    <property type="entry name" value="Lipoate_protein_ligase_C"/>
</dbReference>
<evidence type="ECO:0000259" key="8">
    <source>
        <dbReference type="PROSITE" id="PS51733"/>
    </source>
</evidence>
<dbReference type="GO" id="GO:0017118">
    <property type="term" value="F:lipoyltransferase activity"/>
    <property type="evidence" value="ECO:0007669"/>
    <property type="project" value="TreeGrafter"/>
</dbReference>
<dbReference type="PANTHER" id="PTHR12561:SF3">
    <property type="entry name" value="LIPOYLTRANSFERASE 1, MITOCHONDRIAL"/>
    <property type="match status" value="1"/>
</dbReference>
<evidence type="ECO:0000256" key="2">
    <source>
        <dbReference type="ARBA" id="ARBA00005124"/>
    </source>
</evidence>
<dbReference type="PROSITE" id="PS51733">
    <property type="entry name" value="BPL_LPL_CATALYTIC"/>
    <property type="match status" value="1"/>
</dbReference>
<protein>
    <recommendedName>
        <fullName evidence="3">lipoate--protein ligase</fullName>
        <ecNumber evidence="3">6.3.1.20</ecNumber>
    </recommendedName>
</protein>
<keyword evidence="6" id="KW-0067">ATP-binding</keyword>
<dbReference type="AlphaFoldDB" id="A0A229NTB9"/>
<dbReference type="EC" id="6.3.1.20" evidence="3"/>
<dbReference type="Pfam" id="PF21948">
    <property type="entry name" value="LplA-B_cat"/>
    <property type="match status" value="1"/>
</dbReference>
<comment type="caution">
    <text evidence="9">The sequence shown here is derived from an EMBL/GenBank/DDBJ whole genome shotgun (WGS) entry which is preliminary data.</text>
</comment>
<dbReference type="OrthoDB" id="9788148at2"/>
<dbReference type="GO" id="GO:0005737">
    <property type="term" value="C:cytoplasm"/>
    <property type="evidence" value="ECO:0007669"/>
    <property type="project" value="TreeGrafter"/>
</dbReference>
<evidence type="ECO:0000256" key="7">
    <source>
        <dbReference type="ARBA" id="ARBA00048037"/>
    </source>
</evidence>
<dbReference type="GO" id="GO:0016979">
    <property type="term" value="F:lipoate-protein ligase activity"/>
    <property type="evidence" value="ECO:0007669"/>
    <property type="project" value="UniProtKB-EC"/>
</dbReference>
<reference evidence="9 10" key="1">
    <citation type="submission" date="2017-07" db="EMBL/GenBank/DDBJ databases">
        <title>Paenibacillus herberti R33 genome sequencing and assembly.</title>
        <authorList>
            <person name="Su W."/>
        </authorList>
    </citation>
    <scope>NUCLEOTIDE SEQUENCE [LARGE SCALE GENOMIC DNA]</scope>
    <source>
        <strain evidence="9 10">R33</strain>
    </source>
</reference>
<evidence type="ECO:0000313" key="10">
    <source>
        <dbReference type="Proteomes" id="UP000215145"/>
    </source>
</evidence>
<dbReference type="GO" id="GO:0009249">
    <property type="term" value="P:protein lipoylation"/>
    <property type="evidence" value="ECO:0007669"/>
    <property type="project" value="InterPro"/>
</dbReference>
<evidence type="ECO:0000256" key="6">
    <source>
        <dbReference type="ARBA" id="ARBA00022840"/>
    </source>
</evidence>
<evidence type="ECO:0000313" key="9">
    <source>
        <dbReference type="EMBL" id="OXM13130.1"/>
    </source>
</evidence>
<dbReference type="FunFam" id="3.30.930.10:FF:000072">
    <property type="entry name" value="Lipoate--protein ligase"/>
    <property type="match status" value="1"/>
</dbReference>
<keyword evidence="5" id="KW-0547">Nucleotide-binding</keyword>
<dbReference type="InterPro" id="IPR004143">
    <property type="entry name" value="BPL_LPL_catalytic"/>
</dbReference>
<proteinExistence type="predicted"/>
<dbReference type="InterPro" id="IPR045864">
    <property type="entry name" value="aa-tRNA-synth_II/BPL/LPL"/>
</dbReference>
<dbReference type="PANTHER" id="PTHR12561">
    <property type="entry name" value="LIPOATE-PROTEIN LIGASE"/>
    <property type="match status" value="1"/>
</dbReference>
<dbReference type="EMBL" id="NMUQ01000004">
    <property type="protein sequence ID" value="OXM13130.1"/>
    <property type="molecule type" value="Genomic_DNA"/>
</dbReference>
<comment type="catalytic activity">
    <reaction evidence="7">
        <text>L-lysyl-[lipoyl-carrier protein] + (R)-lipoate + ATP = N(6)-[(R)-lipoyl]-L-lysyl-[lipoyl-carrier protein] + AMP + diphosphate + H(+)</text>
        <dbReference type="Rhea" id="RHEA:49288"/>
        <dbReference type="Rhea" id="RHEA-COMP:10500"/>
        <dbReference type="Rhea" id="RHEA-COMP:10502"/>
        <dbReference type="ChEBI" id="CHEBI:15378"/>
        <dbReference type="ChEBI" id="CHEBI:29969"/>
        <dbReference type="ChEBI" id="CHEBI:30616"/>
        <dbReference type="ChEBI" id="CHEBI:33019"/>
        <dbReference type="ChEBI" id="CHEBI:83088"/>
        <dbReference type="ChEBI" id="CHEBI:83099"/>
        <dbReference type="ChEBI" id="CHEBI:456215"/>
        <dbReference type="EC" id="6.3.1.20"/>
    </reaction>
</comment>
<dbReference type="InterPro" id="IPR004562">
    <property type="entry name" value="LipoylTrfase_LipoateP_Ligase"/>
</dbReference>
<dbReference type="Proteomes" id="UP000215145">
    <property type="component" value="Unassembled WGS sequence"/>
</dbReference>
<dbReference type="RefSeq" id="WP_089526847.1">
    <property type="nucleotide sequence ID" value="NZ_NMUQ01000004.1"/>
</dbReference>
<dbReference type="GO" id="GO:0005524">
    <property type="term" value="F:ATP binding"/>
    <property type="evidence" value="ECO:0007669"/>
    <property type="project" value="UniProtKB-KW"/>
</dbReference>
<keyword evidence="4 9" id="KW-0436">Ligase</keyword>
<organism evidence="9 10">
    <name type="scientific">Paenibacillus herberti</name>
    <dbReference type="NCBI Taxonomy" id="1619309"/>
    <lineage>
        <taxon>Bacteria</taxon>
        <taxon>Bacillati</taxon>
        <taxon>Bacillota</taxon>
        <taxon>Bacilli</taxon>
        <taxon>Bacillales</taxon>
        <taxon>Paenibacillaceae</taxon>
        <taxon>Paenibacillus</taxon>
    </lineage>
</organism>
<dbReference type="SUPFAM" id="SSF55681">
    <property type="entry name" value="Class II aaRS and biotin synthetases"/>
    <property type="match status" value="1"/>
</dbReference>
<dbReference type="UniPathway" id="UPA00537">
    <property type="reaction ID" value="UER00594"/>
</dbReference>
<keyword evidence="10" id="KW-1185">Reference proteome</keyword>